<keyword evidence="1" id="KW-1133">Transmembrane helix</keyword>
<reference evidence="2" key="2">
    <citation type="journal article" date="2023" name="Microbiol Resour">
        <title>Decontamination and Annotation of the Draft Genome Sequence of the Oomycete Lagenidium giganteum ARSEF 373.</title>
        <authorList>
            <person name="Morgan W.R."/>
            <person name="Tartar A."/>
        </authorList>
    </citation>
    <scope>NUCLEOTIDE SEQUENCE</scope>
    <source>
        <strain evidence="2">ARSEF 373</strain>
    </source>
</reference>
<feature type="transmembrane region" description="Helical" evidence="1">
    <location>
        <begin position="449"/>
        <end position="469"/>
    </location>
</feature>
<feature type="transmembrane region" description="Helical" evidence="1">
    <location>
        <begin position="165"/>
        <end position="185"/>
    </location>
</feature>
<reference evidence="2" key="1">
    <citation type="submission" date="2022-11" db="EMBL/GenBank/DDBJ databases">
        <authorList>
            <person name="Morgan W.R."/>
            <person name="Tartar A."/>
        </authorList>
    </citation>
    <scope>NUCLEOTIDE SEQUENCE</scope>
    <source>
        <strain evidence="2">ARSEF 373</strain>
    </source>
</reference>
<feature type="transmembrane region" description="Helical" evidence="1">
    <location>
        <begin position="355"/>
        <end position="375"/>
    </location>
</feature>
<keyword evidence="1" id="KW-0812">Transmembrane</keyword>
<comment type="caution">
    <text evidence="2">The sequence shown here is derived from an EMBL/GenBank/DDBJ whole genome shotgun (WGS) entry which is preliminary data.</text>
</comment>
<feature type="transmembrane region" description="Helical" evidence="1">
    <location>
        <begin position="323"/>
        <end position="343"/>
    </location>
</feature>
<sequence>MSDECLEGLACTYEFAPSGVLPTVDPSLTIKQWLLSASAFNRYNAFLHKYNRPITVIGHTGSILSAAVIVGPASFGRVAAIVQPFCSFIGAPSIILSLRVNLLRLVLSTFDFWYGSITDTVCCVCYAILFQDVRIAIMPLTWLGYVFSMCVDANLRDANETMGNAIANAGCMMFLGLACALQIIDDAHQLVLFSSWKRSLSTKEVLLNGLGILLIWMVRTAVRKRQCIERRKQTQQCTNQMISYRCKLILLVREGGIQSSVNAVRGGRGKVLSPVTSKASPKQVQLKHIPIPVTIKATRLICRRLFLGFEFIRTRFSRTWGRVLCLSILYGVGLVGITTTVLVTLRLRDPELPNWLVITSISTTIAFFFVIAGLCQTNILLRLSSSFDAVFLSLQLQLAIICVCDLFNWDWRATCAVLSSYFWLQLVLVLDALTPVMRHQLAFDLRYATIVLVLAALGQVALTLELMVWDNWELQDRVLVDREVFGRPMVFRVVPFLFSRMLTVFLWCMRLVWRMWTRDHPSELILLLGNVEYVYKSNRGQQRPYQWRRQTTVTRRRWKVWTKVTQTTLRATRIEPTPVVVDTGEERTPNTKQSSKSMRW</sequence>
<evidence type="ECO:0000313" key="3">
    <source>
        <dbReference type="Proteomes" id="UP001146120"/>
    </source>
</evidence>
<keyword evidence="3" id="KW-1185">Reference proteome</keyword>
<evidence type="ECO:0000313" key="2">
    <source>
        <dbReference type="EMBL" id="DAZ99354.1"/>
    </source>
</evidence>
<feature type="transmembrane region" description="Helical" evidence="1">
    <location>
        <begin position="81"/>
        <end position="100"/>
    </location>
</feature>
<accession>A0AAV2Z0V5</accession>
<dbReference type="AlphaFoldDB" id="A0AAV2Z0V5"/>
<proteinExistence type="predicted"/>
<evidence type="ECO:0008006" key="4">
    <source>
        <dbReference type="Google" id="ProtNLM"/>
    </source>
</evidence>
<feature type="transmembrane region" description="Helical" evidence="1">
    <location>
        <begin position="205"/>
        <end position="222"/>
    </location>
</feature>
<gene>
    <name evidence="2" type="ORF">N0F65_005205</name>
</gene>
<name>A0AAV2Z0V5_9STRA</name>
<dbReference type="Proteomes" id="UP001146120">
    <property type="component" value="Unassembled WGS sequence"/>
</dbReference>
<feature type="transmembrane region" description="Helical" evidence="1">
    <location>
        <begin position="56"/>
        <end position="75"/>
    </location>
</feature>
<feature type="transmembrane region" description="Helical" evidence="1">
    <location>
        <begin position="489"/>
        <end position="508"/>
    </location>
</feature>
<keyword evidence="1" id="KW-0472">Membrane</keyword>
<evidence type="ECO:0000256" key="1">
    <source>
        <dbReference type="SAM" id="Phobius"/>
    </source>
</evidence>
<dbReference type="EMBL" id="DAKRPA010000085">
    <property type="protein sequence ID" value="DAZ99354.1"/>
    <property type="molecule type" value="Genomic_DNA"/>
</dbReference>
<organism evidence="2 3">
    <name type="scientific">Lagenidium giganteum</name>
    <dbReference type="NCBI Taxonomy" id="4803"/>
    <lineage>
        <taxon>Eukaryota</taxon>
        <taxon>Sar</taxon>
        <taxon>Stramenopiles</taxon>
        <taxon>Oomycota</taxon>
        <taxon>Peronosporomycetes</taxon>
        <taxon>Pythiales</taxon>
        <taxon>Pythiaceae</taxon>
    </lineage>
</organism>
<feature type="transmembrane region" description="Helical" evidence="1">
    <location>
        <begin position="135"/>
        <end position="153"/>
    </location>
</feature>
<protein>
    <recommendedName>
        <fullName evidence="4">Transmembrane protein</fullName>
    </recommendedName>
</protein>